<evidence type="ECO:0000313" key="2">
    <source>
        <dbReference type="EMBL" id="TBT95361.1"/>
    </source>
</evidence>
<organism evidence="2 3">
    <name type="scientific">Propioniciclava tarda</name>
    <dbReference type="NCBI Taxonomy" id="433330"/>
    <lineage>
        <taxon>Bacteria</taxon>
        <taxon>Bacillati</taxon>
        <taxon>Actinomycetota</taxon>
        <taxon>Actinomycetes</taxon>
        <taxon>Propionibacteriales</taxon>
        <taxon>Propionibacteriaceae</taxon>
        <taxon>Propioniciclava</taxon>
    </lineage>
</organism>
<dbReference type="AlphaFoldDB" id="A0A4V2JT89"/>
<keyword evidence="3" id="KW-1185">Reference proteome</keyword>
<accession>A0A4V2JT89</accession>
<dbReference type="RefSeq" id="WP_131171657.1">
    <property type="nucleotide sequence ID" value="NZ_FXTL01000008.1"/>
</dbReference>
<name>A0A4V2JT89_PROTD</name>
<proteinExistence type="predicted"/>
<comment type="caution">
    <text evidence="2">The sequence shown here is derived from an EMBL/GenBank/DDBJ whole genome shotgun (WGS) entry which is preliminary data.</text>
</comment>
<dbReference type="EMBL" id="SDMR01000005">
    <property type="protein sequence ID" value="TBT95361.1"/>
    <property type="molecule type" value="Genomic_DNA"/>
</dbReference>
<dbReference type="Proteomes" id="UP000291933">
    <property type="component" value="Unassembled WGS sequence"/>
</dbReference>
<gene>
    <name evidence="2" type="ORF">ET996_06005</name>
</gene>
<evidence type="ECO:0000256" key="1">
    <source>
        <dbReference type="SAM" id="Coils"/>
    </source>
</evidence>
<keyword evidence="1" id="KW-0175">Coiled coil</keyword>
<protein>
    <submittedName>
        <fullName evidence="2">Uncharacterized protein</fullName>
    </submittedName>
</protein>
<sequence>MTELVEARLAEVRAQLAEGERALADLDAQREQLVANLLRLSGAAQVLSEVLSSAQAGATPLRGAPAA</sequence>
<evidence type="ECO:0000313" key="3">
    <source>
        <dbReference type="Proteomes" id="UP000291933"/>
    </source>
</evidence>
<reference evidence="2 3" key="1">
    <citation type="submission" date="2019-01" db="EMBL/GenBank/DDBJ databases">
        <title>Lactibacter flavus gen. nov., sp. nov., a novel bacterium of the family Propionibacteriaceae isolated from raw milk and dairy products.</title>
        <authorList>
            <person name="Huptas C."/>
            <person name="Wenning M."/>
            <person name="Breitenwieser F."/>
            <person name="Doll E."/>
            <person name="Von Neubeck M."/>
            <person name="Busse H.-J."/>
            <person name="Scherer S."/>
        </authorList>
    </citation>
    <scope>NUCLEOTIDE SEQUENCE [LARGE SCALE GENOMIC DNA]</scope>
    <source>
        <strain evidence="2 3">DSM 22130</strain>
    </source>
</reference>
<feature type="coiled-coil region" evidence="1">
    <location>
        <begin position="9"/>
        <end position="36"/>
    </location>
</feature>